<dbReference type="AlphaFoldDB" id="A0A5Q0QBN9"/>
<evidence type="ECO:0000313" key="1">
    <source>
        <dbReference type="EMBL" id="QGA26684.1"/>
    </source>
</evidence>
<gene>
    <name evidence="1" type="ORF">GFH32_10250</name>
</gene>
<evidence type="ECO:0000313" key="2">
    <source>
        <dbReference type="Proteomes" id="UP000326921"/>
    </source>
</evidence>
<name>A0A5Q0QBN9_9SPHI</name>
<dbReference type="EMBL" id="CP045652">
    <property type="protein sequence ID" value="QGA26684.1"/>
    <property type="molecule type" value="Genomic_DNA"/>
</dbReference>
<dbReference type="Proteomes" id="UP000326921">
    <property type="component" value="Chromosome"/>
</dbReference>
<reference evidence="1 2" key="1">
    <citation type="submission" date="2019-10" db="EMBL/GenBank/DDBJ databases">
        <authorList>
            <person name="Dong K."/>
        </authorList>
    </citation>
    <scope>NUCLEOTIDE SEQUENCE [LARGE SCALE GENOMIC DNA]</scope>
    <source>
        <strain evidence="2">dk4302</strain>
    </source>
</reference>
<dbReference type="RefSeq" id="WP_153511534.1">
    <property type="nucleotide sequence ID" value="NZ_CP045652.1"/>
</dbReference>
<proteinExistence type="predicted"/>
<dbReference type="KEGG" id="sphe:GFH32_10250"/>
<sequence length="63" mass="7153">MEVLTRKEKIYKKKYIKPLISVFIIELENCIAVGSATVVTTGNTGDVYESWEGEVVRDEVSSW</sequence>
<accession>A0A5Q0QBN9</accession>
<keyword evidence="2" id="KW-1185">Reference proteome</keyword>
<protein>
    <submittedName>
        <fullName evidence="1">Uncharacterized protein</fullName>
    </submittedName>
</protein>
<organism evidence="1 2">
    <name type="scientific">Sphingobacterium zhuxiongii</name>
    <dbReference type="NCBI Taxonomy" id="2662364"/>
    <lineage>
        <taxon>Bacteria</taxon>
        <taxon>Pseudomonadati</taxon>
        <taxon>Bacteroidota</taxon>
        <taxon>Sphingobacteriia</taxon>
        <taxon>Sphingobacteriales</taxon>
        <taxon>Sphingobacteriaceae</taxon>
        <taxon>Sphingobacterium</taxon>
    </lineage>
</organism>